<proteinExistence type="predicted"/>
<feature type="non-terminal residue" evidence="1">
    <location>
        <position position="1"/>
    </location>
</feature>
<keyword evidence="2" id="KW-1185">Reference proteome</keyword>
<feature type="non-terminal residue" evidence="1">
    <location>
        <position position="284"/>
    </location>
</feature>
<dbReference type="EMBL" id="NCSJ02000046">
    <property type="protein sequence ID" value="RFU32897.1"/>
    <property type="molecule type" value="Genomic_DNA"/>
</dbReference>
<dbReference type="Proteomes" id="UP000258309">
    <property type="component" value="Unassembled WGS sequence"/>
</dbReference>
<protein>
    <submittedName>
        <fullName evidence="1">Uncharacterized protein</fullName>
    </submittedName>
</protein>
<reference evidence="1 2" key="1">
    <citation type="submission" date="2018-05" db="EMBL/GenBank/DDBJ databases">
        <title>Draft genome sequence of Scytalidium lignicola DSM 105466, a ubiquitous saprotrophic fungus.</title>
        <authorList>
            <person name="Buettner E."/>
            <person name="Gebauer A.M."/>
            <person name="Hofrichter M."/>
            <person name="Liers C."/>
            <person name="Kellner H."/>
        </authorList>
    </citation>
    <scope>NUCLEOTIDE SEQUENCE [LARGE SCALE GENOMIC DNA]</scope>
    <source>
        <strain evidence="1 2">DSM 105466</strain>
    </source>
</reference>
<organism evidence="1 2">
    <name type="scientific">Scytalidium lignicola</name>
    <name type="common">Hyphomycete</name>
    <dbReference type="NCBI Taxonomy" id="5539"/>
    <lineage>
        <taxon>Eukaryota</taxon>
        <taxon>Fungi</taxon>
        <taxon>Dikarya</taxon>
        <taxon>Ascomycota</taxon>
        <taxon>Pezizomycotina</taxon>
        <taxon>Leotiomycetes</taxon>
        <taxon>Leotiomycetes incertae sedis</taxon>
        <taxon>Scytalidium</taxon>
    </lineage>
</organism>
<sequence length="284" mass="32886">MSGQQPTPAWVDQVRQHRIQGLQQLEKQLDKYRQHIKLEDADLVHFGITTTEMDPITMVNSVPALFFRPFQNNLPSPDDDKVGKPFPLYGSDNRSRGTFDCINVIKRYISSYNFLCTNDAFEQLKASKSKKAAEKWRRNSWEMLFVEDMDIPYVIQEINPVDWFANLANQLPDPQYPQLLVFMDIKFDGDDKLLLAELLAIVRMMVTRLASERGEGHTIAPVQLFSYMGRQHTRVIQAHYDERGLHINHSKLYDFTFKNCEGLDAMARFSLCTAVGNTITDRQY</sequence>
<dbReference type="OrthoDB" id="4177740at2759"/>
<comment type="caution">
    <text evidence="1">The sequence shown here is derived from an EMBL/GenBank/DDBJ whole genome shotgun (WGS) entry which is preliminary data.</text>
</comment>
<evidence type="ECO:0000313" key="2">
    <source>
        <dbReference type="Proteomes" id="UP000258309"/>
    </source>
</evidence>
<dbReference type="AlphaFoldDB" id="A0A3E2HHQ4"/>
<accession>A0A3E2HHQ4</accession>
<name>A0A3E2HHQ4_SCYLI</name>
<evidence type="ECO:0000313" key="1">
    <source>
        <dbReference type="EMBL" id="RFU32897.1"/>
    </source>
</evidence>
<gene>
    <name evidence="1" type="ORF">B7463_g3480</name>
</gene>